<dbReference type="Gene3D" id="3.20.20.190">
    <property type="entry name" value="Phosphatidylinositol (PI) phosphodiesterase"/>
    <property type="match status" value="1"/>
</dbReference>
<dbReference type="CDD" id="cd08559">
    <property type="entry name" value="GDPD_periplasmic_GlpQ_like"/>
    <property type="match status" value="1"/>
</dbReference>
<organism evidence="2 3">
    <name type="scientific">Serratia oryzae</name>
    <dbReference type="NCBI Taxonomy" id="2034155"/>
    <lineage>
        <taxon>Bacteria</taxon>
        <taxon>Pseudomonadati</taxon>
        <taxon>Pseudomonadota</taxon>
        <taxon>Gammaproteobacteria</taxon>
        <taxon>Enterobacterales</taxon>
        <taxon>Yersiniaceae</taxon>
        <taxon>Serratia</taxon>
    </lineage>
</organism>
<dbReference type="RefSeq" id="WP_076942172.1">
    <property type="nucleotide sequence ID" value="NZ_MOXD01000005.1"/>
</dbReference>
<reference evidence="2 3" key="1">
    <citation type="submission" date="2016-11" db="EMBL/GenBank/DDBJ databases">
        <title>Rahnella oryzae sp. nov., isolated from rice root.</title>
        <authorList>
            <person name="Zhang X.-X."/>
            <person name="Zhang J."/>
        </authorList>
    </citation>
    <scope>NUCLEOTIDE SEQUENCE [LARGE SCALE GENOMIC DNA]</scope>
    <source>
        <strain evidence="2 3">J11-6</strain>
    </source>
</reference>
<dbReference type="InterPro" id="IPR030395">
    <property type="entry name" value="GP_PDE_dom"/>
</dbReference>
<feature type="domain" description="GP-PDE" evidence="1">
    <location>
        <begin position="61"/>
        <end position="372"/>
    </location>
</feature>
<dbReference type="GO" id="GO:0008081">
    <property type="term" value="F:phosphoric diester hydrolase activity"/>
    <property type="evidence" value="ECO:0007669"/>
    <property type="project" value="InterPro"/>
</dbReference>
<dbReference type="PROSITE" id="PS51704">
    <property type="entry name" value="GP_PDE"/>
    <property type="match status" value="1"/>
</dbReference>
<dbReference type="InterPro" id="IPR017946">
    <property type="entry name" value="PLC-like_Pdiesterase_TIM-brl"/>
</dbReference>
<name>A0A1S8CJ10_9GAMM</name>
<comment type="caution">
    <text evidence="2">The sequence shown here is derived from an EMBL/GenBank/DDBJ whole genome shotgun (WGS) entry which is preliminary data.</text>
</comment>
<dbReference type="AlphaFoldDB" id="A0A1S8CJ10"/>
<gene>
    <name evidence="2" type="ORF">BMI79_10625</name>
</gene>
<dbReference type="SUPFAM" id="SSF51695">
    <property type="entry name" value="PLC-like phosphodiesterases"/>
    <property type="match status" value="1"/>
</dbReference>
<dbReference type="Proteomes" id="UP000216021">
    <property type="component" value="Unassembled WGS sequence"/>
</dbReference>
<evidence type="ECO:0000259" key="1">
    <source>
        <dbReference type="PROSITE" id="PS51704"/>
    </source>
</evidence>
<evidence type="ECO:0000313" key="2">
    <source>
        <dbReference type="EMBL" id="OMQ22885.1"/>
    </source>
</evidence>
<accession>A0A1S8CJ10</accession>
<dbReference type="PANTHER" id="PTHR46211">
    <property type="entry name" value="GLYCEROPHOSPHORYL DIESTER PHOSPHODIESTERASE"/>
    <property type="match status" value="1"/>
</dbReference>
<protein>
    <recommendedName>
        <fullName evidence="1">GP-PDE domain-containing protein</fullName>
    </recommendedName>
</protein>
<dbReference type="EMBL" id="MOXD01000005">
    <property type="protein sequence ID" value="OMQ22885.1"/>
    <property type="molecule type" value="Genomic_DNA"/>
</dbReference>
<dbReference type="GO" id="GO:0006629">
    <property type="term" value="P:lipid metabolic process"/>
    <property type="evidence" value="ECO:0007669"/>
    <property type="project" value="InterPro"/>
</dbReference>
<dbReference type="Pfam" id="PF03009">
    <property type="entry name" value="GDPD"/>
    <property type="match status" value="1"/>
</dbReference>
<dbReference type="PROSITE" id="PS51257">
    <property type="entry name" value="PROKAR_LIPOPROTEIN"/>
    <property type="match status" value="1"/>
</dbReference>
<proteinExistence type="predicted"/>
<sequence>MRGKRIFNLSAAAVGAILLTGCDGDTEYLTKTETEYVTQKETEYITKTEYVEPELKPIKSPIIIAHRGASGYLPEHTLGAYELAVKMGAEYIEPDLQLTKDGELVAVHDTTLERTTDVLERFGARNGSTNVGEYTLAEIKQLEMKLNGTAKYTYPGFTPTSNDPFKVPTFNEVIELAQRLSKENAKEIGIYPEAKLKDELQENKILESLEKYGYTEKNKIYIQSFSAETLKSLKNKMQNRGYLLPLVQLGNAIDSSFNDTDYSGTLGLDCQDYCVLTQDSPPQVIRLADIKEYAPDIGVSLSTSKALTTSSSWPLYTPDFYTYAHELGMTVTGWTFNKSRLDAQSIAEYLGFFELGMDGFFSNYPDIAVEAKALFIETQKRLPTETQKP</sequence>
<evidence type="ECO:0000313" key="3">
    <source>
        <dbReference type="Proteomes" id="UP000216021"/>
    </source>
</evidence>
<keyword evidence="3" id="KW-1185">Reference proteome</keyword>
<dbReference type="PANTHER" id="PTHR46211:SF1">
    <property type="entry name" value="GLYCEROPHOSPHODIESTER PHOSPHODIESTERASE, CYTOPLASMIC"/>
    <property type="match status" value="1"/>
</dbReference>
<dbReference type="STRING" id="2034155.BMI79_10625"/>
<dbReference type="OrthoDB" id="9795622at2"/>